<dbReference type="RefSeq" id="WP_146505305.1">
    <property type="nucleotide sequence ID" value="NZ_SJPG01000001.1"/>
</dbReference>
<sequence length="150" mass="16978">MAILIELIEEEADKVRSLRYHVDASQARQWLEVLWLLHLGESVAEVMHIAGVSKRTVGIMTNMRVGGKVIKRGRLVIGVERTLGNSLSNRYRCIRKGISTGKLLSISVPHDATCFFKNSLVAGKTNLWMAQDDAKQRPVWQCHMGFRFDD</sequence>
<dbReference type="Proteomes" id="UP000316095">
    <property type="component" value="Unassembled WGS sequence"/>
</dbReference>
<keyword evidence="2" id="KW-1185">Reference proteome</keyword>
<reference evidence="1 2" key="1">
    <citation type="submission" date="2019-02" db="EMBL/GenBank/DDBJ databases">
        <title>Deep-cultivation of Planctomycetes and their phenomic and genomic characterization uncovers novel biology.</title>
        <authorList>
            <person name="Wiegand S."/>
            <person name="Jogler M."/>
            <person name="Boedeker C."/>
            <person name="Pinto D."/>
            <person name="Vollmers J."/>
            <person name="Rivas-Marin E."/>
            <person name="Kohn T."/>
            <person name="Peeters S.H."/>
            <person name="Heuer A."/>
            <person name="Rast P."/>
            <person name="Oberbeckmann S."/>
            <person name="Bunk B."/>
            <person name="Jeske O."/>
            <person name="Meyerdierks A."/>
            <person name="Storesund J.E."/>
            <person name="Kallscheuer N."/>
            <person name="Luecker S."/>
            <person name="Lage O.M."/>
            <person name="Pohl T."/>
            <person name="Merkel B.J."/>
            <person name="Hornburger P."/>
            <person name="Mueller R.-W."/>
            <person name="Bruemmer F."/>
            <person name="Labrenz M."/>
            <person name="Spormann A.M."/>
            <person name="Op Den Camp H."/>
            <person name="Overmann J."/>
            <person name="Amann R."/>
            <person name="Jetten M.S.M."/>
            <person name="Mascher T."/>
            <person name="Medema M.H."/>
            <person name="Devos D.P."/>
            <person name="Kaster A.-K."/>
            <person name="Ovreas L."/>
            <person name="Rohde M."/>
            <person name="Galperin M.Y."/>
            <person name="Jogler C."/>
        </authorList>
    </citation>
    <scope>NUCLEOTIDE SEQUENCE [LARGE SCALE GENOMIC DNA]</scope>
    <source>
        <strain evidence="1 2">Pan54</strain>
    </source>
</reference>
<protein>
    <submittedName>
        <fullName evidence="1">Uncharacterized protein</fullName>
    </submittedName>
</protein>
<name>A0A5C5XLL1_9PLAN</name>
<accession>A0A5C5XLL1</accession>
<dbReference type="AlphaFoldDB" id="A0A5C5XLL1"/>
<gene>
    <name evidence="1" type="ORF">Pan54_43320</name>
</gene>
<dbReference type="EMBL" id="SJPG01000001">
    <property type="protein sequence ID" value="TWT63578.1"/>
    <property type="molecule type" value="Genomic_DNA"/>
</dbReference>
<evidence type="ECO:0000313" key="2">
    <source>
        <dbReference type="Proteomes" id="UP000316095"/>
    </source>
</evidence>
<proteinExistence type="predicted"/>
<evidence type="ECO:0000313" key="1">
    <source>
        <dbReference type="EMBL" id="TWT63578.1"/>
    </source>
</evidence>
<comment type="caution">
    <text evidence="1">The sequence shown here is derived from an EMBL/GenBank/DDBJ whole genome shotgun (WGS) entry which is preliminary data.</text>
</comment>
<organism evidence="1 2">
    <name type="scientific">Rubinisphaera italica</name>
    <dbReference type="NCBI Taxonomy" id="2527969"/>
    <lineage>
        <taxon>Bacteria</taxon>
        <taxon>Pseudomonadati</taxon>
        <taxon>Planctomycetota</taxon>
        <taxon>Planctomycetia</taxon>
        <taxon>Planctomycetales</taxon>
        <taxon>Planctomycetaceae</taxon>
        <taxon>Rubinisphaera</taxon>
    </lineage>
</organism>